<name>A0A1H0WQD5_9BURK</name>
<dbReference type="Proteomes" id="UP000199317">
    <property type="component" value="Unassembled WGS sequence"/>
</dbReference>
<reference evidence="5" key="1">
    <citation type="submission" date="2016-10" db="EMBL/GenBank/DDBJ databases">
        <authorList>
            <person name="Varghese N."/>
            <person name="Submissions S."/>
        </authorList>
    </citation>
    <scope>NUCLEOTIDE SEQUENCE [LARGE SCALE GENOMIC DNA]</scope>
    <source>
        <strain evidence="5">DSM 17101</strain>
    </source>
</reference>
<dbReference type="PANTHER" id="PTHR30203:SF33">
    <property type="entry name" value="BLR4455 PROTEIN"/>
    <property type="match status" value="1"/>
</dbReference>
<keyword evidence="3" id="KW-0175">Coiled coil</keyword>
<dbReference type="GO" id="GO:0015562">
    <property type="term" value="F:efflux transmembrane transporter activity"/>
    <property type="evidence" value="ECO:0007669"/>
    <property type="project" value="InterPro"/>
</dbReference>
<dbReference type="InterPro" id="IPR003423">
    <property type="entry name" value="OMP_efflux"/>
</dbReference>
<organism evidence="4 5">
    <name type="scientific">Paracidovorax cattleyae</name>
    <dbReference type="NCBI Taxonomy" id="80868"/>
    <lineage>
        <taxon>Bacteria</taxon>
        <taxon>Pseudomonadati</taxon>
        <taxon>Pseudomonadota</taxon>
        <taxon>Betaproteobacteria</taxon>
        <taxon>Burkholderiales</taxon>
        <taxon>Comamonadaceae</taxon>
        <taxon>Paracidovorax</taxon>
    </lineage>
</organism>
<keyword evidence="2" id="KW-0812">Transmembrane</keyword>
<dbReference type="Gene3D" id="2.20.200.10">
    <property type="entry name" value="Outer membrane efflux proteins (OEP)"/>
    <property type="match status" value="1"/>
</dbReference>
<dbReference type="Pfam" id="PF02321">
    <property type="entry name" value="OEP"/>
    <property type="match status" value="2"/>
</dbReference>
<comment type="similarity">
    <text evidence="1 2">Belongs to the outer membrane factor (OMF) (TC 1.B.17) family.</text>
</comment>
<proteinExistence type="inferred from homology"/>
<protein>
    <submittedName>
        <fullName evidence="4">Efflux transporter, outer membrane factor (OMF) lipoprotein, NodT family</fullName>
    </submittedName>
</protein>
<evidence type="ECO:0000313" key="5">
    <source>
        <dbReference type="Proteomes" id="UP000199317"/>
    </source>
</evidence>
<sequence>MTFDPPALRPAIAARPAARAPSAPRMLRACAAALLPAWLAACSVAPPYQPPVLATPMPTAFKEAGALWQPAAPADAADRGDWWALFGDEELNRLAAQVQVSNQNIAAAVAAYAQAQGLVREQRAGLLPGVSLSASESRAGGEGSARSGTTAQAALGATWAPDVWGRLGSTVDSARASAQASEADLAAARLSAVGSLVAAYFQLREADAEAALLSDTVQAYERALRIAQNRYDAGVAAQSDVLQARTQLANARADLATAQRNRAGYEHAIAVLAGQPPAAFSLPAGTWVASVPAVPAGLPSTLLERRPDIAAAERAVAAANAQIGVQRSAYFPSFSLTASLGRSGTGLGDLFSASGALWSLGLSAAQTVFDGGAIAARVDQARAARDARVANYRQTVLGAFQTVEDQLTAVRTLQAQEPLRQEAVSAAQRTEEQMLNRYRAGQVSYTDVVTAQVAALSARRALLQLQVSRQLAVASLIQALGGGWQAPWMEDGRAATAGQGAAEPR</sequence>
<dbReference type="InterPro" id="IPR010131">
    <property type="entry name" value="MdtP/NodT-like"/>
</dbReference>
<dbReference type="NCBIfam" id="TIGR01845">
    <property type="entry name" value="outer_NodT"/>
    <property type="match status" value="1"/>
</dbReference>
<accession>A0A1H0WQD5</accession>
<dbReference type="PANTHER" id="PTHR30203">
    <property type="entry name" value="OUTER MEMBRANE CATION EFFLUX PROTEIN"/>
    <property type="match status" value="1"/>
</dbReference>
<feature type="coiled-coil region" evidence="3">
    <location>
        <begin position="203"/>
        <end position="268"/>
    </location>
</feature>
<gene>
    <name evidence="4" type="ORF">SAMN04489708_14713</name>
</gene>
<dbReference type="GO" id="GO:0005886">
    <property type="term" value="C:plasma membrane"/>
    <property type="evidence" value="ECO:0007669"/>
    <property type="project" value="UniProtKB-SubCell"/>
</dbReference>
<dbReference type="SUPFAM" id="SSF56954">
    <property type="entry name" value="Outer membrane efflux proteins (OEP)"/>
    <property type="match status" value="1"/>
</dbReference>
<keyword evidence="2 4" id="KW-0449">Lipoprotein</keyword>
<dbReference type="OrthoDB" id="9770517at2"/>
<evidence type="ECO:0000256" key="3">
    <source>
        <dbReference type="SAM" id="Coils"/>
    </source>
</evidence>
<keyword evidence="5" id="KW-1185">Reference proteome</keyword>
<evidence type="ECO:0000256" key="2">
    <source>
        <dbReference type="RuleBase" id="RU362097"/>
    </source>
</evidence>
<dbReference type="EMBL" id="FNJL01000047">
    <property type="protein sequence ID" value="SDP92849.1"/>
    <property type="molecule type" value="Genomic_DNA"/>
</dbReference>
<keyword evidence="2" id="KW-1134">Transmembrane beta strand</keyword>
<keyword evidence="2" id="KW-0564">Palmitate</keyword>
<dbReference type="AlphaFoldDB" id="A0A1H0WQD5"/>
<keyword evidence="2" id="KW-0472">Membrane</keyword>
<evidence type="ECO:0000313" key="4">
    <source>
        <dbReference type="EMBL" id="SDP92849.1"/>
    </source>
</evidence>
<evidence type="ECO:0000256" key="1">
    <source>
        <dbReference type="ARBA" id="ARBA00007613"/>
    </source>
</evidence>
<dbReference type="RefSeq" id="WP_092839956.1">
    <property type="nucleotide sequence ID" value="NZ_FNJL01000047.1"/>
</dbReference>
<dbReference type="Gene3D" id="1.20.1600.10">
    <property type="entry name" value="Outer membrane efflux proteins (OEP)"/>
    <property type="match status" value="1"/>
</dbReference>
<comment type="subcellular location">
    <subcellularLocation>
        <location evidence="2">Cell membrane</location>
        <topology evidence="2">Lipid-anchor</topology>
    </subcellularLocation>
</comment>